<dbReference type="EMBL" id="JAMWMR010000009">
    <property type="protein sequence ID" value="MCN9241697.1"/>
    <property type="molecule type" value="Genomic_DNA"/>
</dbReference>
<accession>A0ABT0ZDN8</accession>
<protein>
    <submittedName>
        <fullName evidence="1">DUF6204 family protein</fullName>
    </submittedName>
</protein>
<evidence type="ECO:0000313" key="1">
    <source>
        <dbReference type="EMBL" id="MCN9241697.1"/>
    </source>
</evidence>
<evidence type="ECO:0000313" key="2">
    <source>
        <dbReference type="Proteomes" id="UP001523219"/>
    </source>
</evidence>
<dbReference type="Pfam" id="PF19707">
    <property type="entry name" value="DUF6204"/>
    <property type="match status" value="1"/>
</dbReference>
<dbReference type="Proteomes" id="UP001523219">
    <property type="component" value="Unassembled WGS sequence"/>
</dbReference>
<gene>
    <name evidence="1" type="ORF">NGF19_12985</name>
</gene>
<keyword evidence="2" id="KW-1185">Reference proteome</keyword>
<comment type="caution">
    <text evidence="1">The sequence shown here is derived from an EMBL/GenBank/DDBJ whole genome shotgun (WGS) entry which is preliminary data.</text>
</comment>
<reference evidence="1 2" key="1">
    <citation type="submission" date="2022-05" db="EMBL/GenBank/DDBJ databases">
        <title>Streptomyces sp. nov. RY43-2 isolated from soil of a peat swamp forest.</title>
        <authorList>
            <person name="Kanchanasin P."/>
            <person name="Tanasupawat S."/>
            <person name="Phongsopitanun W."/>
        </authorList>
    </citation>
    <scope>NUCLEOTIDE SEQUENCE [LARGE SCALE GENOMIC DNA]</scope>
    <source>
        <strain evidence="1 2">RY43-2</strain>
    </source>
</reference>
<dbReference type="RefSeq" id="WP_252425008.1">
    <property type="nucleotide sequence ID" value="NZ_JAMWMR010000009.1"/>
</dbReference>
<name>A0ABT0ZDN8_9ACTN</name>
<proteinExistence type="predicted"/>
<organism evidence="1 2">
    <name type="scientific">Streptomyces macrolidinus</name>
    <dbReference type="NCBI Taxonomy" id="2952607"/>
    <lineage>
        <taxon>Bacteria</taxon>
        <taxon>Bacillati</taxon>
        <taxon>Actinomycetota</taxon>
        <taxon>Actinomycetes</taxon>
        <taxon>Kitasatosporales</taxon>
        <taxon>Streptomycetaceae</taxon>
        <taxon>Streptomyces</taxon>
    </lineage>
</organism>
<sequence length="119" mass="13293">MSIRTFRITVRGVFDGLDDGQRAELQARAAEHDVLRAAFTPEGNLTYDIAARPAFTFRFQDSGEAEEDILTATERAEEAAKAWLSARGYGYKNLRSKAEDLSQAPLGKRRRRALRDASS</sequence>
<dbReference type="InterPro" id="IPR045778">
    <property type="entry name" value="DUF6204"/>
</dbReference>